<accession>A0ABN1GZW7</accession>
<name>A0ABN1GZW7_9CAUL</name>
<protein>
    <recommendedName>
        <fullName evidence="4">DUF485 domain-containing protein</fullName>
    </recommendedName>
</protein>
<keyword evidence="1" id="KW-1133">Transmembrane helix</keyword>
<keyword evidence="1" id="KW-0812">Transmembrane</keyword>
<evidence type="ECO:0000256" key="1">
    <source>
        <dbReference type="SAM" id="Phobius"/>
    </source>
</evidence>
<reference evidence="2 3" key="1">
    <citation type="journal article" date="2019" name="Int. J. Syst. Evol. Microbiol.">
        <title>The Global Catalogue of Microorganisms (GCM) 10K type strain sequencing project: providing services to taxonomists for standard genome sequencing and annotation.</title>
        <authorList>
            <consortium name="The Broad Institute Genomics Platform"/>
            <consortium name="The Broad Institute Genome Sequencing Center for Infectious Disease"/>
            <person name="Wu L."/>
            <person name="Ma J."/>
        </authorList>
    </citation>
    <scope>NUCLEOTIDE SEQUENCE [LARGE SCALE GENOMIC DNA]</scope>
    <source>
        <strain evidence="2 3">JCM 12928</strain>
    </source>
</reference>
<dbReference type="RefSeq" id="WP_343793633.1">
    <property type="nucleotide sequence ID" value="NZ_BAAAGA010000005.1"/>
</dbReference>
<evidence type="ECO:0000313" key="3">
    <source>
        <dbReference type="Proteomes" id="UP001501352"/>
    </source>
</evidence>
<dbReference type="Proteomes" id="UP001501352">
    <property type="component" value="Unassembled WGS sequence"/>
</dbReference>
<proteinExistence type="predicted"/>
<comment type="caution">
    <text evidence="2">The sequence shown here is derived from an EMBL/GenBank/DDBJ whole genome shotgun (WGS) entry which is preliminary data.</text>
</comment>
<evidence type="ECO:0008006" key="4">
    <source>
        <dbReference type="Google" id="ProtNLM"/>
    </source>
</evidence>
<organism evidence="2 3">
    <name type="scientific">Brevundimonas kwangchunensis</name>
    <dbReference type="NCBI Taxonomy" id="322163"/>
    <lineage>
        <taxon>Bacteria</taxon>
        <taxon>Pseudomonadati</taxon>
        <taxon>Pseudomonadota</taxon>
        <taxon>Alphaproteobacteria</taxon>
        <taxon>Caulobacterales</taxon>
        <taxon>Caulobacteraceae</taxon>
        <taxon>Brevundimonas</taxon>
    </lineage>
</organism>
<feature type="transmembrane region" description="Helical" evidence="1">
    <location>
        <begin position="36"/>
        <end position="57"/>
    </location>
</feature>
<evidence type="ECO:0000313" key="2">
    <source>
        <dbReference type="EMBL" id="GAA0624884.1"/>
    </source>
</evidence>
<keyword evidence="3" id="KW-1185">Reference proteome</keyword>
<dbReference type="EMBL" id="BAAAGA010000005">
    <property type="protein sequence ID" value="GAA0624884.1"/>
    <property type="molecule type" value="Genomic_DNA"/>
</dbReference>
<sequence length="107" mass="11309">MTPEQKLDALFAADAPPARDYAFEADVAERIARRRAWLTVVALSPWALIAGIVLWALQPVLAGLSIELAVLIQPLALVLGASTVAVGVGLWAVTGLQRRVTVAATPK</sequence>
<keyword evidence="1" id="KW-0472">Membrane</keyword>
<gene>
    <name evidence="2" type="ORF">GCM10009422_21720</name>
</gene>
<feature type="transmembrane region" description="Helical" evidence="1">
    <location>
        <begin position="69"/>
        <end position="93"/>
    </location>
</feature>